<organism evidence="1 2">
    <name type="scientific">Boeremia exigua</name>
    <dbReference type="NCBI Taxonomy" id="749465"/>
    <lineage>
        <taxon>Eukaryota</taxon>
        <taxon>Fungi</taxon>
        <taxon>Dikarya</taxon>
        <taxon>Ascomycota</taxon>
        <taxon>Pezizomycotina</taxon>
        <taxon>Dothideomycetes</taxon>
        <taxon>Pleosporomycetidae</taxon>
        <taxon>Pleosporales</taxon>
        <taxon>Pleosporineae</taxon>
        <taxon>Didymellaceae</taxon>
        <taxon>Boeremia</taxon>
    </lineage>
</organism>
<reference evidence="1" key="1">
    <citation type="submission" date="2022-11" db="EMBL/GenBank/DDBJ databases">
        <title>Genome Sequence of Boeremia exigua.</title>
        <authorList>
            <person name="Buettner E."/>
        </authorList>
    </citation>
    <scope>NUCLEOTIDE SEQUENCE</scope>
    <source>
        <strain evidence="1">CU02</strain>
    </source>
</reference>
<protein>
    <submittedName>
        <fullName evidence="1">Uncharacterized protein</fullName>
    </submittedName>
</protein>
<evidence type="ECO:0000313" key="1">
    <source>
        <dbReference type="EMBL" id="KAJ8117163.1"/>
    </source>
</evidence>
<sequence length="275" mass="31184">MAEDNPILPQVDWATTGNAIERRRRQNRINQRAQRERRRTRGGKPSTSPSWKDVADVQTNKALLARLASIHCFNDIHILGSKANASIQLLCLLESAVREAYDARSPRTDILFGLTQLNVYRALVFNIEVLGLTASEMHDDALSPFSVSYTYHPRLNNLPLSLQPTAIQRSVPHHPWLDLLPDAALRNNLILLDAAGLLDEDQCCIDMCGRSGVIVWRDPWDPTGWEVTPAFLEKWELALTGCWDLFQSTNYWREKRGEKRITRAMWTGPTSKAGD</sequence>
<gene>
    <name evidence="1" type="ORF">OPT61_g1580</name>
</gene>
<dbReference type="Proteomes" id="UP001153331">
    <property type="component" value="Unassembled WGS sequence"/>
</dbReference>
<proteinExistence type="predicted"/>
<accession>A0ACC2IPX0</accession>
<comment type="caution">
    <text evidence="1">The sequence shown here is derived from an EMBL/GenBank/DDBJ whole genome shotgun (WGS) entry which is preliminary data.</text>
</comment>
<name>A0ACC2IPX0_9PLEO</name>
<keyword evidence="2" id="KW-1185">Reference proteome</keyword>
<evidence type="ECO:0000313" key="2">
    <source>
        <dbReference type="Proteomes" id="UP001153331"/>
    </source>
</evidence>
<dbReference type="EMBL" id="JAPHNI010000064">
    <property type="protein sequence ID" value="KAJ8117163.1"/>
    <property type="molecule type" value="Genomic_DNA"/>
</dbReference>